<dbReference type="InterPro" id="IPR032880">
    <property type="entry name" value="CSC1/OSCA1-like_N"/>
</dbReference>
<feature type="domain" description="CSC1/OSCA1-like N-terminal transmembrane" evidence="2">
    <location>
        <begin position="27"/>
        <end position="99"/>
    </location>
</feature>
<evidence type="ECO:0000259" key="2">
    <source>
        <dbReference type="Pfam" id="PF13967"/>
    </source>
</evidence>
<dbReference type="Pfam" id="PF13967">
    <property type="entry name" value="RSN1_TM"/>
    <property type="match status" value="1"/>
</dbReference>
<dbReference type="AlphaFoldDB" id="A0A5J5BB53"/>
<sequence>MGVRHSGGKGLGLMHMGDLVVALPSMFPQIKMTKDEIINRDGLDSAVFLRIYILGLKIFGPIAIVALLDLNPINVSGGTLCFLSKELVIGNIDKPSISNTCRAIHNIRQECATCFWALNIRTEWNLFDTTENFSKTYIIGNDGSVSTSNDGFLMQNALNKSSRPSTSLTNIAAQYLQPIQPSISKWLVQKQASIANELTNLSLLDNGLPMKPVLQDRIGVLQPTALSVPFP</sequence>
<name>A0A5J5BB53_9ASTE</name>
<evidence type="ECO:0000313" key="3">
    <source>
        <dbReference type="EMBL" id="KAA8538987.1"/>
    </source>
</evidence>
<keyword evidence="1" id="KW-0812">Transmembrane</keyword>
<gene>
    <name evidence="3" type="ORF">F0562_025679</name>
</gene>
<keyword evidence="4" id="KW-1185">Reference proteome</keyword>
<reference evidence="3 4" key="1">
    <citation type="submission" date="2019-09" db="EMBL/GenBank/DDBJ databases">
        <title>A chromosome-level genome assembly of the Chinese tupelo Nyssa sinensis.</title>
        <authorList>
            <person name="Yang X."/>
            <person name="Kang M."/>
            <person name="Yang Y."/>
            <person name="Xiong H."/>
            <person name="Wang M."/>
            <person name="Zhang Z."/>
            <person name="Wang Z."/>
            <person name="Wu H."/>
            <person name="Ma T."/>
            <person name="Liu J."/>
            <person name="Xi Z."/>
        </authorList>
    </citation>
    <scope>NUCLEOTIDE SEQUENCE [LARGE SCALE GENOMIC DNA]</scope>
    <source>
        <strain evidence="3">J267</strain>
        <tissue evidence="3">Leaf</tissue>
    </source>
</reference>
<protein>
    <recommendedName>
        <fullName evidence="2">CSC1/OSCA1-like N-terminal transmembrane domain-containing protein</fullName>
    </recommendedName>
</protein>
<keyword evidence="1" id="KW-1133">Transmembrane helix</keyword>
<evidence type="ECO:0000313" key="4">
    <source>
        <dbReference type="Proteomes" id="UP000325577"/>
    </source>
</evidence>
<dbReference type="OrthoDB" id="1689567at2759"/>
<feature type="transmembrane region" description="Helical" evidence="1">
    <location>
        <begin position="47"/>
        <end position="68"/>
    </location>
</feature>
<accession>A0A5J5BB53</accession>
<keyword evidence="1" id="KW-0472">Membrane</keyword>
<dbReference type="Proteomes" id="UP000325577">
    <property type="component" value="Linkage Group LG14"/>
</dbReference>
<proteinExistence type="predicted"/>
<evidence type="ECO:0000256" key="1">
    <source>
        <dbReference type="SAM" id="Phobius"/>
    </source>
</evidence>
<organism evidence="3 4">
    <name type="scientific">Nyssa sinensis</name>
    <dbReference type="NCBI Taxonomy" id="561372"/>
    <lineage>
        <taxon>Eukaryota</taxon>
        <taxon>Viridiplantae</taxon>
        <taxon>Streptophyta</taxon>
        <taxon>Embryophyta</taxon>
        <taxon>Tracheophyta</taxon>
        <taxon>Spermatophyta</taxon>
        <taxon>Magnoliopsida</taxon>
        <taxon>eudicotyledons</taxon>
        <taxon>Gunneridae</taxon>
        <taxon>Pentapetalae</taxon>
        <taxon>asterids</taxon>
        <taxon>Cornales</taxon>
        <taxon>Nyssaceae</taxon>
        <taxon>Nyssa</taxon>
    </lineage>
</organism>
<dbReference type="EMBL" id="CM018037">
    <property type="protein sequence ID" value="KAA8538987.1"/>
    <property type="molecule type" value="Genomic_DNA"/>
</dbReference>